<keyword evidence="2" id="KW-1185">Reference proteome</keyword>
<dbReference type="PANTHER" id="PTHR33481:SF1">
    <property type="entry name" value="ENDONUCLEASE_EXONUCLEASE_PHOSPHATASE DOMAIN-CONTAINING PROTEIN-RELATED"/>
    <property type="match status" value="1"/>
</dbReference>
<dbReference type="EMBL" id="NHYD01001807">
    <property type="protein sequence ID" value="PPQ89845.1"/>
    <property type="molecule type" value="Genomic_DNA"/>
</dbReference>
<reference evidence="1 2" key="1">
    <citation type="journal article" date="2018" name="Evol. Lett.">
        <title>Horizontal gene cluster transfer increased hallucinogenic mushroom diversity.</title>
        <authorList>
            <person name="Reynolds H.T."/>
            <person name="Vijayakumar V."/>
            <person name="Gluck-Thaler E."/>
            <person name="Korotkin H.B."/>
            <person name="Matheny P.B."/>
            <person name="Slot J.C."/>
        </authorList>
    </citation>
    <scope>NUCLEOTIDE SEQUENCE [LARGE SCALE GENOMIC DNA]</scope>
    <source>
        <strain evidence="1 2">2631</strain>
    </source>
</reference>
<comment type="caution">
    <text evidence="1">The sequence shown here is derived from an EMBL/GenBank/DDBJ whole genome shotgun (WGS) entry which is preliminary data.</text>
</comment>
<protein>
    <recommendedName>
        <fullName evidence="3">Reverse transcriptase domain-containing protein</fullName>
    </recommendedName>
</protein>
<evidence type="ECO:0000313" key="1">
    <source>
        <dbReference type="EMBL" id="PPQ89845.1"/>
    </source>
</evidence>
<dbReference type="OrthoDB" id="412006at2759"/>
<dbReference type="PANTHER" id="PTHR33481">
    <property type="entry name" value="REVERSE TRANSCRIPTASE"/>
    <property type="match status" value="1"/>
</dbReference>
<dbReference type="Proteomes" id="UP000283269">
    <property type="component" value="Unassembled WGS sequence"/>
</dbReference>
<name>A0A409XGG9_PSICY</name>
<dbReference type="AlphaFoldDB" id="A0A409XGG9"/>
<evidence type="ECO:0008006" key="3">
    <source>
        <dbReference type="Google" id="ProtNLM"/>
    </source>
</evidence>
<organism evidence="1 2">
    <name type="scientific">Psilocybe cyanescens</name>
    <dbReference type="NCBI Taxonomy" id="93625"/>
    <lineage>
        <taxon>Eukaryota</taxon>
        <taxon>Fungi</taxon>
        <taxon>Dikarya</taxon>
        <taxon>Basidiomycota</taxon>
        <taxon>Agaricomycotina</taxon>
        <taxon>Agaricomycetes</taxon>
        <taxon>Agaricomycetidae</taxon>
        <taxon>Agaricales</taxon>
        <taxon>Agaricineae</taxon>
        <taxon>Strophariaceae</taxon>
        <taxon>Psilocybe</taxon>
    </lineage>
</organism>
<proteinExistence type="predicted"/>
<evidence type="ECO:0000313" key="2">
    <source>
        <dbReference type="Proteomes" id="UP000283269"/>
    </source>
</evidence>
<dbReference type="InParanoid" id="A0A409XGG9"/>
<accession>A0A409XGG9</accession>
<sequence length="335" mass="37990">MSWVQQRKLPPCKAIQYQEQPCHTLPQLWDALHNTYNSVLDRVFDISILDSIPDMPVRGWVPFSAIEMQEALASCSNVSAPGLDHIKWSHLKMLMHGPTHIFTILLSLANACLWVGHWSKHFKESMSVIILKPNKPSYSAPKAFRPIVLLNTVGKLIEKMLSNCIQFDGVASDGAGLILMHMVHAGWAKGLKTSIIAFDVTQFFPSLNHEEYAWGDFISDLRQADIGLDPLTRGCFLLSYVDDGTLVMQSKSLLDNCDALKRAYGVIFELFKKFGLTLEHDKSEVFHFDQSHSKDNPPVNLGYAPYTGVTPLKPKLYWQYLGFYFDRKLTFTEHV</sequence>
<gene>
    <name evidence="1" type="ORF">CVT25_007078</name>
</gene>